<dbReference type="InterPro" id="IPR012854">
    <property type="entry name" value="Cu_amine_oxidase-like_N"/>
</dbReference>
<gene>
    <name evidence="2" type="ORF">OMP38_32060</name>
</gene>
<dbReference type="Proteomes" id="UP001153387">
    <property type="component" value="Unassembled WGS sequence"/>
</dbReference>
<dbReference type="Pfam" id="PF00754">
    <property type="entry name" value="F5_F8_type_C"/>
    <property type="match status" value="1"/>
</dbReference>
<dbReference type="Gene3D" id="3.30.457.10">
    <property type="entry name" value="Copper amine oxidase-like, N-terminal domain"/>
    <property type="match status" value="1"/>
</dbReference>
<keyword evidence="3" id="KW-1185">Reference proteome</keyword>
<dbReference type="AlphaFoldDB" id="A0A9X4QQV3"/>
<organism evidence="2 3">
    <name type="scientific">Cohnella ginsengisoli</name>
    <dbReference type="NCBI Taxonomy" id="425004"/>
    <lineage>
        <taxon>Bacteria</taxon>
        <taxon>Bacillati</taxon>
        <taxon>Bacillota</taxon>
        <taxon>Bacilli</taxon>
        <taxon>Bacillales</taxon>
        <taxon>Paenibacillaceae</taxon>
        <taxon>Cohnella</taxon>
    </lineage>
</organism>
<sequence>MDAVDGPAPQDVHYSETDDYAGARIQDRVVFFAKDFELTDQQATIAFTGEANQTYKILVTDLEDGYWTAVKQGETATAKYQAVQEGNSIYFEGTPGTYTLQKADASPLPLAGEVPSEPAGRKIRVRIDAQGLDLDVPPVLNNNVVMVPMKNVYEAMGMTVSWNAATQTATATKGTSTVQFTAGSNIAKVNGANKTMDAPATGLDNQMLIPHTFIPQSGLRFAVAWDAVDQVVGITWTGPSAKLQFQEQALAPVNPIPIADLKEIKYKSFRATQSAQNVWKMFDDIPSDPSRWSGDKAAHVIFDFGSAIQLERLDATVFNWGQTRSNKLMISVSQDGDAWTNVYGGVTAPSGDGHTDTFNFPSVSARYVRVAVFGSPDATVNPDFVSFSELKFFVEK</sequence>
<dbReference type="Gene3D" id="2.60.120.260">
    <property type="entry name" value="Galactose-binding domain-like"/>
    <property type="match status" value="1"/>
</dbReference>
<dbReference type="InterPro" id="IPR040925">
    <property type="entry name" value="HepII_C"/>
</dbReference>
<evidence type="ECO:0000313" key="3">
    <source>
        <dbReference type="Proteomes" id="UP001153387"/>
    </source>
</evidence>
<dbReference type="InterPro" id="IPR008979">
    <property type="entry name" value="Galactose-bd-like_sf"/>
</dbReference>
<comment type="caution">
    <text evidence="2">The sequence shown here is derived from an EMBL/GenBank/DDBJ whole genome shotgun (WGS) entry which is preliminary data.</text>
</comment>
<dbReference type="SUPFAM" id="SSF49785">
    <property type="entry name" value="Galactose-binding domain-like"/>
    <property type="match status" value="1"/>
</dbReference>
<feature type="domain" description="F5/8 type C" evidence="1">
    <location>
        <begin position="290"/>
        <end position="389"/>
    </location>
</feature>
<dbReference type="InterPro" id="IPR000421">
    <property type="entry name" value="FA58C"/>
</dbReference>
<dbReference type="Pfam" id="PF07833">
    <property type="entry name" value="Cu_amine_oxidN1"/>
    <property type="match status" value="1"/>
</dbReference>
<dbReference type="Gene3D" id="2.60.40.2750">
    <property type="match status" value="1"/>
</dbReference>
<dbReference type="SUPFAM" id="SSF55383">
    <property type="entry name" value="Copper amine oxidase, domain N"/>
    <property type="match status" value="1"/>
</dbReference>
<protein>
    <submittedName>
        <fullName evidence="2">Stalk domain-containing protein</fullName>
    </submittedName>
</protein>
<accession>A0A9X4QQV3</accession>
<name>A0A9X4QQV3_9BACL</name>
<evidence type="ECO:0000259" key="1">
    <source>
        <dbReference type="PROSITE" id="PS50022"/>
    </source>
</evidence>
<proteinExistence type="predicted"/>
<dbReference type="PROSITE" id="PS50022">
    <property type="entry name" value="FA58C_3"/>
    <property type="match status" value="1"/>
</dbReference>
<dbReference type="EMBL" id="JAPDHZ010000008">
    <property type="protein sequence ID" value="MDG0794947.1"/>
    <property type="molecule type" value="Genomic_DNA"/>
</dbReference>
<dbReference type="InterPro" id="IPR036582">
    <property type="entry name" value="Mao_N_sf"/>
</dbReference>
<evidence type="ECO:0000313" key="2">
    <source>
        <dbReference type="EMBL" id="MDG0794947.1"/>
    </source>
</evidence>
<reference evidence="2 3" key="1">
    <citation type="submission" date="2022-10" db="EMBL/GenBank/DDBJ databases">
        <title>Comparative genomic analysis of Cohnella hashimotonis sp. nov., isolated from the International Space Station.</title>
        <authorList>
            <person name="Simpson A."/>
            <person name="Venkateswaran K."/>
        </authorList>
    </citation>
    <scope>NUCLEOTIDE SEQUENCE [LARGE SCALE GENOMIC DNA]</scope>
    <source>
        <strain evidence="2 3">DSM 18997</strain>
    </source>
</reference>
<dbReference type="Pfam" id="PF18675">
    <property type="entry name" value="HepII_C"/>
    <property type="match status" value="1"/>
</dbReference>